<keyword evidence="5 7" id="KW-1133">Transmembrane helix</keyword>
<organism evidence="8 9">
    <name type="scientific">Undibacterium hunanense</name>
    <dbReference type="NCBI Taxonomy" id="2762292"/>
    <lineage>
        <taxon>Bacteria</taxon>
        <taxon>Pseudomonadati</taxon>
        <taxon>Pseudomonadota</taxon>
        <taxon>Betaproteobacteria</taxon>
        <taxon>Burkholderiales</taxon>
        <taxon>Oxalobacteraceae</taxon>
        <taxon>Undibacterium</taxon>
    </lineage>
</organism>
<comment type="caution">
    <text evidence="8">The sequence shown here is derived from an EMBL/GenBank/DDBJ whole genome shotgun (WGS) entry which is preliminary data.</text>
</comment>
<evidence type="ECO:0000256" key="4">
    <source>
        <dbReference type="ARBA" id="ARBA00022692"/>
    </source>
</evidence>
<feature type="transmembrane region" description="Helical" evidence="7">
    <location>
        <begin position="94"/>
        <end position="113"/>
    </location>
</feature>
<dbReference type="InterPro" id="IPR051907">
    <property type="entry name" value="DoxX-like_oxidoreductase"/>
</dbReference>
<keyword evidence="9" id="KW-1185">Reference proteome</keyword>
<proteinExistence type="inferred from homology"/>
<protein>
    <submittedName>
        <fullName evidence="8">DoxX family protein</fullName>
    </submittedName>
</protein>
<evidence type="ECO:0000256" key="3">
    <source>
        <dbReference type="ARBA" id="ARBA00022475"/>
    </source>
</evidence>
<evidence type="ECO:0000256" key="2">
    <source>
        <dbReference type="ARBA" id="ARBA00006679"/>
    </source>
</evidence>
<name>A0ABR6ZUV9_9BURK</name>
<comment type="subcellular location">
    <subcellularLocation>
        <location evidence="1">Cell membrane</location>
        <topology evidence="1">Multi-pass membrane protein</topology>
    </subcellularLocation>
</comment>
<dbReference type="PANTHER" id="PTHR33452:SF1">
    <property type="entry name" value="INNER MEMBRANE PROTEIN YPHA-RELATED"/>
    <property type="match status" value="1"/>
</dbReference>
<keyword evidence="6 7" id="KW-0472">Membrane</keyword>
<dbReference type="EMBL" id="JACOGF010000009">
    <property type="protein sequence ID" value="MBC3919409.1"/>
    <property type="molecule type" value="Genomic_DNA"/>
</dbReference>
<evidence type="ECO:0000256" key="1">
    <source>
        <dbReference type="ARBA" id="ARBA00004651"/>
    </source>
</evidence>
<dbReference type="InterPro" id="IPR032808">
    <property type="entry name" value="DoxX"/>
</dbReference>
<evidence type="ECO:0000313" key="8">
    <source>
        <dbReference type="EMBL" id="MBC3919409.1"/>
    </source>
</evidence>
<keyword evidence="3" id="KW-1003">Cell membrane</keyword>
<dbReference type="PANTHER" id="PTHR33452">
    <property type="entry name" value="OXIDOREDUCTASE CATD-RELATED"/>
    <property type="match status" value="1"/>
</dbReference>
<evidence type="ECO:0000256" key="7">
    <source>
        <dbReference type="SAM" id="Phobius"/>
    </source>
</evidence>
<accession>A0ABR6ZUV9</accession>
<feature type="transmembrane region" description="Helical" evidence="7">
    <location>
        <begin position="69"/>
        <end position="87"/>
    </location>
</feature>
<evidence type="ECO:0000256" key="6">
    <source>
        <dbReference type="ARBA" id="ARBA00023136"/>
    </source>
</evidence>
<dbReference type="Pfam" id="PF07681">
    <property type="entry name" value="DoxX"/>
    <property type="match status" value="1"/>
</dbReference>
<feature type="transmembrane region" description="Helical" evidence="7">
    <location>
        <begin position="20"/>
        <end position="39"/>
    </location>
</feature>
<feature type="transmembrane region" description="Helical" evidence="7">
    <location>
        <begin position="125"/>
        <end position="144"/>
    </location>
</feature>
<keyword evidence="4 7" id="KW-0812">Transmembrane</keyword>
<evidence type="ECO:0000313" key="9">
    <source>
        <dbReference type="Proteomes" id="UP000650424"/>
    </source>
</evidence>
<dbReference type="Proteomes" id="UP000650424">
    <property type="component" value="Unassembled WGS sequence"/>
</dbReference>
<dbReference type="RefSeq" id="WP_186948662.1">
    <property type="nucleotide sequence ID" value="NZ_JACOGF010000009.1"/>
</dbReference>
<sequence length="153" mass="17001">MYILQYVHTLSRRFDQNLNIWAGSVLCLALRIYVGWQFFKAGMVKVSDWSATLSLFQEEYMVPVIPPELAAWMGAGGELILPVLLVVGIFSRPAALALFAVNAMAVISYPALFMLECPAAINAHFYWGILLLVLVSFGPGKFSVDEWLGKRGN</sequence>
<comment type="similarity">
    <text evidence="2">Belongs to the DoxX family.</text>
</comment>
<evidence type="ECO:0000256" key="5">
    <source>
        <dbReference type="ARBA" id="ARBA00022989"/>
    </source>
</evidence>
<gene>
    <name evidence="8" type="ORF">H8L32_18100</name>
</gene>
<reference evidence="8 9" key="1">
    <citation type="submission" date="2020-08" db="EMBL/GenBank/DDBJ databases">
        <title>Novel species isolated from subtropical streams in China.</title>
        <authorList>
            <person name="Lu H."/>
        </authorList>
    </citation>
    <scope>NUCLEOTIDE SEQUENCE [LARGE SCALE GENOMIC DNA]</scope>
    <source>
        <strain evidence="8 9">CY18W</strain>
    </source>
</reference>